<dbReference type="PANTHER" id="PTHR37524:SF2">
    <property type="entry name" value="RIBOSOMAL RNA METHYLTRANSFERASE FTSJ DOMAIN-CONTAINING PROTEIN"/>
    <property type="match status" value="1"/>
</dbReference>
<dbReference type="Proteomes" id="UP001440984">
    <property type="component" value="Unassembled WGS sequence"/>
</dbReference>
<name>A0ABV0L8D3_9PSEU</name>
<dbReference type="GO" id="GO:0032259">
    <property type="term" value="P:methylation"/>
    <property type="evidence" value="ECO:0007669"/>
    <property type="project" value="UniProtKB-KW"/>
</dbReference>
<dbReference type="InterPro" id="IPR029063">
    <property type="entry name" value="SAM-dependent_MTases_sf"/>
</dbReference>
<evidence type="ECO:0000313" key="3">
    <source>
        <dbReference type="Proteomes" id="UP001440984"/>
    </source>
</evidence>
<reference evidence="2 3" key="1">
    <citation type="submission" date="2024-05" db="EMBL/GenBank/DDBJ databases">
        <authorList>
            <person name="Zhao H."/>
            <person name="Xu Y."/>
            <person name="Lin S."/>
            <person name="Spain J.C."/>
            <person name="Zhou N.-Y."/>
        </authorList>
    </citation>
    <scope>NUCLEOTIDE SEQUENCE [LARGE SCALE GENOMIC DNA]</scope>
    <source>
        <strain evidence="2 3">NEAU-NG30</strain>
    </source>
</reference>
<organism evidence="2 3">
    <name type="scientific">Amycolatopsis melonis</name>
    <dbReference type="NCBI Taxonomy" id="3156488"/>
    <lineage>
        <taxon>Bacteria</taxon>
        <taxon>Bacillati</taxon>
        <taxon>Actinomycetota</taxon>
        <taxon>Actinomycetes</taxon>
        <taxon>Pseudonocardiales</taxon>
        <taxon>Pseudonocardiaceae</taxon>
        <taxon>Amycolatopsis</taxon>
    </lineage>
</organism>
<sequence length="347" mass="37658">MTHDGEPVLFSTSPEYFPAAKAELLGAYAERQEGPVQVVRLGPDLGRLSGPGVHIGQLAGICRDRPAAFVKHLTAERADVPLSDARDLAAVAAAAGQVAATVDGPELALQAWVSGQNPLPYGSGELVRKCAETLAGLGKKTGHAGLPQTLSLCITKDGVLIGLASAAEQLSDWPGGRTRLARGEDQISRAEFKLEEAFQTFGIRPPSSGTALDLGASPGGWTHVLRRYGVEVWAVDPGDIDEKLRRDRGVRHVRKTAGAFFRNEQRRFDMVVNDMKMDPELSCKLMLDAAERLRPGALAVMTLKLSAHRPAKTVRDCLDLLRRRYRVVTARQLHHNRNEVTVIAECR</sequence>
<keyword evidence="2" id="KW-0489">Methyltransferase</keyword>
<feature type="domain" description="Ribosomal RNA methyltransferase FtsJ" evidence="1">
    <location>
        <begin position="188"/>
        <end position="296"/>
    </location>
</feature>
<dbReference type="InterPro" id="IPR002877">
    <property type="entry name" value="RNA_MeTrfase_FtsJ_dom"/>
</dbReference>
<dbReference type="SUPFAM" id="SSF53335">
    <property type="entry name" value="S-adenosyl-L-methionine-dependent methyltransferases"/>
    <property type="match status" value="1"/>
</dbReference>
<comment type="caution">
    <text evidence="2">The sequence shown here is derived from an EMBL/GenBank/DDBJ whole genome shotgun (WGS) entry which is preliminary data.</text>
</comment>
<dbReference type="Pfam" id="PF01728">
    <property type="entry name" value="FtsJ"/>
    <property type="match status" value="1"/>
</dbReference>
<evidence type="ECO:0000259" key="1">
    <source>
        <dbReference type="Pfam" id="PF01728"/>
    </source>
</evidence>
<keyword evidence="3" id="KW-1185">Reference proteome</keyword>
<dbReference type="PANTHER" id="PTHR37524">
    <property type="entry name" value="RIBOSOMAL RNA LARGE SUBUNIT METHYLTRANSFERASE M"/>
    <property type="match status" value="1"/>
</dbReference>
<dbReference type="RefSeq" id="WP_348948017.1">
    <property type="nucleotide sequence ID" value="NZ_JBDZYD010000002.1"/>
</dbReference>
<proteinExistence type="predicted"/>
<evidence type="ECO:0000313" key="2">
    <source>
        <dbReference type="EMBL" id="MEQ0558574.1"/>
    </source>
</evidence>
<protein>
    <submittedName>
        <fullName evidence="2">SAM-dependent methyltransferase</fullName>
    </submittedName>
</protein>
<dbReference type="Gene3D" id="3.40.50.150">
    <property type="entry name" value="Vaccinia Virus protein VP39"/>
    <property type="match status" value="1"/>
</dbReference>
<accession>A0ABV0L8D3</accession>
<keyword evidence="2" id="KW-0808">Transferase</keyword>
<dbReference type="GO" id="GO:0008168">
    <property type="term" value="F:methyltransferase activity"/>
    <property type="evidence" value="ECO:0007669"/>
    <property type="project" value="UniProtKB-KW"/>
</dbReference>
<dbReference type="CDD" id="cd02440">
    <property type="entry name" value="AdoMet_MTases"/>
    <property type="match status" value="1"/>
</dbReference>
<gene>
    <name evidence="2" type="ORF">ABJI51_05805</name>
</gene>
<dbReference type="EMBL" id="JBDZYD010000002">
    <property type="protein sequence ID" value="MEQ0558574.1"/>
    <property type="molecule type" value="Genomic_DNA"/>
</dbReference>